<organism evidence="2 3">
    <name type="scientific">Thermocatellispora tengchongensis</name>
    <dbReference type="NCBI Taxonomy" id="1073253"/>
    <lineage>
        <taxon>Bacteria</taxon>
        <taxon>Bacillati</taxon>
        <taxon>Actinomycetota</taxon>
        <taxon>Actinomycetes</taxon>
        <taxon>Streptosporangiales</taxon>
        <taxon>Streptosporangiaceae</taxon>
        <taxon>Thermocatellispora</taxon>
    </lineage>
</organism>
<keyword evidence="3" id="KW-1185">Reference proteome</keyword>
<dbReference type="AlphaFoldDB" id="A0A840PI25"/>
<evidence type="ECO:0000313" key="2">
    <source>
        <dbReference type="EMBL" id="MBB5138629.1"/>
    </source>
</evidence>
<feature type="compositionally biased region" description="Basic residues" evidence="1">
    <location>
        <begin position="179"/>
        <end position="200"/>
    </location>
</feature>
<feature type="compositionally biased region" description="Pro residues" evidence="1">
    <location>
        <begin position="23"/>
        <end position="39"/>
    </location>
</feature>
<feature type="compositionally biased region" description="Basic residues" evidence="1">
    <location>
        <begin position="86"/>
        <end position="95"/>
    </location>
</feature>
<feature type="compositionally biased region" description="Gly residues" evidence="1">
    <location>
        <begin position="307"/>
        <end position="323"/>
    </location>
</feature>
<gene>
    <name evidence="2" type="ORF">HNP84_008383</name>
</gene>
<feature type="region of interest" description="Disordered" evidence="1">
    <location>
        <begin position="1"/>
        <end position="323"/>
    </location>
</feature>
<dbReference type="EMBL" id="JACHGN010000024">
    <property type="protein sequence ID" value="MBB5138629.1"/>
    <property type="molecule type" value="Genomic_DNA"/>
</dbReference>
<evidence type="ECO:0000313" key="3">
    <source>
        <dbReference type="Proteomes" id="UP000578449"/>
    </source>
</evidence>
<protein>
    <submittedName>
        <fullName evidence="2">Uncharacterized protein</fullName>
    </submittedName>
</protein>
<evidence type="ECO:0000256" key="1">
    <source>
        <dbReference type="SAM" id="MobiDB-lite"/>
    </source>
</evidence>
<proteinExistence type="predicted"/>
<feature type="compositionally biased region" description="Low complexity" evidence="1">
    <location>
        <begin position="264"/>
        <end position="273"/>
    </location>
</feature>
<accession>A0A840PI25</accession>
<name>A0A840PI25_9ACTN</name>
<comment type="caution">
    <text evidence="2">The sequence shown here is derived from an EMBL/GenBank/DDBJ whole genome shotgun (WGS) entry which is preliminary data.</text>
</comment>
<dbReference type="Proteomes" id="UP000578449">
    <property type="component" value="Unassembled WGS sequence"/>
</dbReference>
<sequence length="323" mass="35036">MTRVRTRPRTEPRAQTVTAPSAGGPPSPGRPRAGGPPSPGAHAAQARGRDRGTGHAAHRGPGAQAHRRPAQRGARDAPGRGSPRGTRARAAKGRTRPTPPHVAHVGATGRTQCRRAPWRGRNTARPERQAQARTQAVTRTRYPHQSRRGVRDPTRASFRIPGRPHQNPRGQASHLPLRGTRHSTRCRAPRRRHQGARQARRQRETAGQVPREHETARQVPRGRERARRPVGAHDQAPRGATPPAPRNRHTADAAQPPHRRRRTAATPPSTAQPPHREAPRSHQTARHVAIPAPSHTACHKARRRCAGDGGHAPPGGAGRAPCP</sequence>
<reference evidence="2 3" key="1">
    <citation type="submission" date="2020-08" db="EMBL/GenBank/DDBJ databases">
        <title>Genomic Encyclopedia of Type Strains, Phase IV (KMG-IV): sequencing the most valuable type-strain genomes for metagenomic binning, comparative biology and taxonomic classification.</title>
        <authorList>
            <person name="Goeker M."/>
        </authorList>
    </citation>
    <scope>NUCLEOTIDE SEQUENCE [LARGE SCALE GENOMIC DNA]</scope>
    <source>
        <strain evidence="2 3">DSM 45615</strain>
    </source>
</reference>